<reference evidence="1" key="1">
    <citation type="journal article" date="2021" name="PeerJ">
        <title>Extensive microbial diversity within the chicken gut microbiome revealed by metagenomics and culture.</title>
        <authorList>
            <person name="Gilroy R."/>
            <person name="Ravi A."/>
            <person name="Getino M."/>
            <person name="Pursley I."/>
            <person name="Horton D.L."/>
            <person name="Alikhan N.F."/>
            <person name="Baker D."/>
            <person name="Gharbi K."/>
            <person name="Hall N."/>
            <person name="Watson M."/>
            <person name="Adriaenssens E.M."/>
            <person name="Foster-Nyarko E."/>
            <person name="Jarju S."/>
            <person name="Secka A."/>
            <person name="Antonio M."/>
            <person name="Oren A."/>
            <person name="Chaudhuri R.R."/>
            <person name="La Ragione R."/>
            <person name="Hildebrand F."/>
            <person name="Pallen M.J."/>
        </authorList>
    </citation>
    <scope>NUCLEOTIDE SEQUENCE</scope>
    <source>
        <strain evidence="1">G4-2901</strain>
    </source>
</reference>
<accession>A0A948TE61</accession>
<gene>
    <name evidence="1" type="ORF">H9777_13480</name>
</gene>
<organism evidence="1 2">
    <name type="scientific">Candidatus Phocaeicola faecigallinarum</name>
    <dbReference type="NCBI Taxonomy" id="2838732"/>
    <lineage>
        <taxon>Bacteria</taxon>
        <taxon>Pseudomonadati</taxon>
        <taxon>Bacteroidota</taxon>
        <taxon>Bacteroidia</taxon>
        <taxon>Bacteroidales</taxon>
        <taxon>Bacteroidaceae</taxon>
        <taxon>Phocaeicola</taxon>
    </lineage>
</organism>
<proteinExistence type="predicted"/>
<protein>
    <submittedName>
        <fullName evidence="1">Uncharacterized protein</fullName>
    </submittedName>
</protein>
<dbReference type="AlphaFoldDB" id="A0A948TE61"/>
<reference evidence="1" key="2">
    <citation type="submission" date="2021-04" db="EMBL/GenBank/DDBJ databases">
        <authorList>
            <person name="Gilroy R."/>
        </authorList>
    </citation>
    <scope>NUCLEOTIDE SEQUENCE</scope>
    <source>
        <strain evidence="1">G4-2901</strain>
    </source>
</reference>
<evidence type="ECO:0000313" key="2">
    <source>
        <dbReference type="Proteomes" id="UP000783796"/>
    </source>
</evidence>
<dbReference type="EMBL" id="JAHLFW010000111">
    <property type="protein sequence ID" value="MBU3839289.1"/>
    <property type="molecule type" value="Genomic_DNA"/>
</dbReference>
<dbReference type="Proteomes" id="UP000783796">
    <property type="component" value="Unassembled WGS sequence"/>
</dbReference>
<sequence>MKRAISILSLMLVVTLLSLYPLSNNVDGVSVSPVSDAETYCASRNELLSDYNNRYAELLASDVNYWCSVAVNLRVMAKLAARQMYIISVLWAKDAVRRIAEYIQHQNFIIEFLNSNTFRIGMTGSHIVYLYRLCHIII</sequence>
<name>A0A948TE61_9BACT</name>
<evidence type="ECO:0000313" key="1">
    <source>
        <dbReference type="EMBL" id="MBU3839289.1"/>
    </source>
</evidence>
<comment type="caution">
    <text evidence="1">The sequence shown here is derived from an EMBL/GenBank/DDBJ whole genome shotgun (WGS) entry which is preliminary data.</text>
</comment>